<dbReference type="eggNOG" id="COG4372">
    <property type="taxonomic scope" value="Bacteria"/>
</dbReference>
<keyword evidence="3" id="KW-1185">Reference proteome</keyword>
<gene>
    <name evidence="2" type="ORF">CTER_5194</name>
</gene>
<dbReference type="EMBL" id="AORV01000070">
    <property type="protein sequence ID" value="EMS69252.1"/>
    <property type="molecule type" value="Genomic_DNA"/>
</dbReference>
<accession>S0FFG7</accession>
<evidence type="ECO:0000259" key="1">
    <source>
        <dbReference type="Pfam" id="PF03050"/>
    </source>
</evidence>
<dbReference type="STRING" id="1195236.CTER_5194"/>
<organism evidence="2 3">
    <name type="scientific">Ruminiclostridium cellobioparum subsp. termitidis CT1112</name>
    <dbReference type="NCBI Taxonomy" id="1195236"/>
    <lineage>
        <taxon>Bacteria</taxon>
        <taxon>Bacillati</taxon>
        <taxon>Bacillota</taxon>
        <taxon>Clostridia</taxon>
        <taxon>Eubacteriales</taxon>
        <taxon>Oscillospiraceae</taxon>
        <taxon>Ruminiclostridium</taxon>
    </lineage>
</organism>
<comment type="caution">
    <text evidence="2">The sequence shown here is derived from an EMBL/GenBank/DDBJ whole genome shotgun (WGS) entry which is preliminary data.</text>
</comment>
<dbReference type="AlphaFoldDB" id="S0FFG7"/>
<dbReference type="PATRIC" id="fig|1195236.3.peg.5327"/>
<feature type="domain" description="Transposase IS66 central" evidence="1">
    <location>
        <begin position="14"/>
        <end position="91"/>
    </location>
</feature>
<dbReference type="PANTHER" id="PTHR33678">
    <property type="entry name" value="BLL1576 PROTEIN"/>
    <property type="match status" value="1"/>
</dbReference>
<protein>
    <submittedName>
        <fullName evidence="2">Transposase</fullName>
    </submittedName>
</protein>
<evidence type="ECO:0000313" key="2">
    <source>
        <dbReference type="EMBL" id="EMS69252.1"/>
    </source>
</evidence>
<proteinExistence type="predicted"/>
<name>S0FFG7_RUMCE</name>
<dbReference type="InterPro" id="IPR052344">
    <property type="entry name" value="Transposase-related"/>
</dbReference>
<dbReference type="Pfam" id="PF03050">
    <property type="entry name" value="DDE_Tnp_IS66"/>
    <property type="match status" value="1"/>
</dbReference>
<evidence type="ECO:0000313" key="3">
    <source>
        <dbReference type="Proteomes" id="UP000014155"/>
    </source>
</evidence>
<sequence length="114" mass="13314">MVKANRPNDLLRNSIVTPSLEAAILNSKYINALPLNRIEQEFARNDVMISRQVMANWTILCGERYLSLLYDRLHQELYKCKVSQTDETPVIGNQRWQTNRIKKLHVGIPHRKDV</sequence>
<reference evidence="2 3" key="1">
    <citation type="journal article" date="2013" name="Genome Announc.">
        <title>Draft Genome Sequence of the Cellulolytic, Mesophilic, Anaerobic Bacterium Clostridium termitidis Strain CT1112 (DSM 5398).</title>
        <authorList>
            <person name="Lal S."/>
            <person name="Ramachandran U."/>
            <person name="Zhang X."/>
            <person name="Munir R."/>
            <person name="Sparling R."/>
            <person name="Levin D.B."/>
        </authorList>
    </citation>
    <scope>NUCLEOTIDE SEQUENCE [LARGE SCALE GENOMIC DNA]</scope>
    <source>
        <strain evidence="2 3">CT1112</strain>
    </source>
</reference>
<dbReference type="InterPro" id="IPR004291">
    <property type="entry name" value="Transposase_IS66_central"/>
</dbReference>
<dbReference type="Proteomes" id="UP000014155">
    <property type="component" value="Unassembled WGS sequence"/>
</dbReference>